<evidence type="ECO:0000313" key="2">
    <source>
        <dbReference type="EMBL" id="KAE8372015.1"/>
    </source>
</evidence>
<evidence type="ECO:0000256" key="1">
    <source>
        <dbReference type="SAM" id="MobiDB-lite"/>
    </source>
</evidence>
<dbReference type="Proteomes" id="UP000326198">
    <property type="component" value="Unassembled WGS sequence"/>
</dbReference>
<dbReference type="OrthoDB" id="3231004at2759"/>
<accession>A0A5N7AQ81</accession>
<proteinExistence type="predicted"/>
<organism evidence="2 3">
    <name type="scientific">Aspergillus bertholletiae</name>
    <dbReference type="NCBI Taxonomy" id="1226010"/>
    <lineage>
        <taxon>Eukaryota</taxon>
        <taxon>Fungi</taxon>
        <taxon>Dikarya</taxon>
        <taxon>Ascomycota</taxon>
        <taxon>Pezizomycotina</taxon>
        <taxon>Eurotiomycetes</taxon>
        <taxon>Eurotiomycetidae</taxon>
        <taxon>Eurotiales</taxon>
        <taxon>Aspergillaceae</taxon>
        <taxon>Aspergillus</taxon>
        <taxon>Aspergillus subgen. Circumdati</taxon>
    </lineage>
</organism>
<feature type="compositionally biased region" description="Basic and acidic residues" evidence="1">
    <location>
        <begin position="175"/>
        <end position="187"/>
    </location>
</feature>
<dbReference type="EMBL" id="ML736381">
    <property type="protein sequence ID" value="KAE8372015.1"/>
    <property type="molecule type" value="Genomic_DNA"/>
</dbReference>
<evidence type="ECO:0000313" key="3">
    <source>
        <dbReference type="Proteomes" id="UP000326198"/>
    </source>
</evidence>
<reference evidence="2 3" key="1">
    <citation type="submission" date="2019-04" db="EMBL/GenBank/DDBJ databases">
        <title>Friends and foes A comparative genomics studyof 23 Aspergillus species from section Flavi.</title>
        <authorList>
            <consortium name="DOE Joint Genome Institute"/>
            <person name="Kjaerbolling I."/>
            <person name="Vesth T."/>
            <person name="Frisvad J.C."/>
            <person name="Nybo J.L."/>
            <person name="Theobald S."/>
            <person name="Kildgaard S."/>
            <person name="Isbrandt T."/>
            <person name="Kuo A."/>
            <person name="Sato A."/>
            <person name="Lyhne E.K."/>
            <person name="Kogle M.E."/>
            <person name="Wiebenga A."/>
            <person name="Kun R.S."/>
            <person name="Lubbers R.J."/>
            <person name="Makela M.R."/>
            <person name="Barry K."/>
            <person name="Chovatia M."/>
            <person name="Clum A."/>
            <person name="Daum C."/>
            <person name="Haridas S."/>
            <person name="He G."/>
            <person name="LaButti K."/>
            <person name="Lipzen A."/>
            <person name="Mondo S."/>
            <person name="Riley R."/>
            <person name="Salamov A."/>
            <person name="Simmons B.A."/>
            <person name="Magnuson J.K."/>
            <person name="Henrissat B."/>
            <person name="Mortensen U.H."/>
            <person name="Larsen T.O."/>
            <person name="Devries R.P."/>
            <person name="Grigoriev I.V."/>
            <person name="Machida M."/>
            <person name="Baker S.E."/>
            <person name="Andersen M.R."/>
        </authorList>
    </citation>
    <scope>NUCLEOTIDE SEQUENCE [LARGE SCALE GENOMIC DNA]</scope>
    <source>
        <strain evidence="2 3">IBT 29228</strain>
    </source>
</reference>
<name>A0A5N7AQ81_9EURO</name>
<gene>
    <name evidence="2" type="ORF">BDV26DRAFT_298261</name>
</gene>
<sequence length="385" mass="43489">MAPLLAPYNRSMRLGSGFNFYTQQLCINDAVIRREDNIIATQSSETEEVAQSVIWKTAMIDKTSDITDALNVFLTRITNVHPVNSNKIKTADINSLINVKVINETVTDAQLTEFDPIPDAVGNDPFDFYPALGYENAGIYTASLLEDYLEYKNTWKLIQSMSEEISHRPSAFQKRPGDPDMSEEIKKSGTQYKPDTKNEPKQLWELSTYDATLVGLEKAQRDCRLRMIDIVEAIAEDPTIALDLDRSNCLLSPILFRQLLPVYLPSALELHDESEPSETDIGSGIWPIQCPLYLSSGDCLSLQRSLISKYWDVYLESDGTYTTKARSDLVPDGLLAAEENDEEDDDGCELFTPGFENEQSPNTNWVVKAHSHGKDYYRFLLRDQV</sequence>
<feature type="region of interest" description="Disordered" evidence="1">
    <location>
        <begin position="167"/>
        <end position="199"/>
    </location>
</feature>
<keyword evidence="3" id="KW-1185">Reference proteome</keyword>
<protein>
    <submittedName>
        <fullName evidence="2">Uncharacterized protein</fullName>
    </submittedName>
</protein>
<dbReference type="AlphaFoldDB" id="A0A5N7AQ81"/>